<feature type="transmembrane region" description="Helical" evidence="1">
    <location>
        <begin position="157"/>
        <end position="176"/>
    </location>
</feature>
<dbReference type="SUPFAM" id="SSF103481">
    <property type="entry name" value="Multidrug resistance efflux transporter EmrE"/>
    <property type="match status" value="1"/>
</dbReference>
<gene>
    <name evidence="2" type="ORF">IAG44_15230</name>
</gene>
<dbReference type="NCBIfam" id="NF038012">
    <property type="entry name" value="DMT_1"/>
    <property type="match status" value="1"/>
</dbReference>
<evidence type="ECO:0000313" key="2">
    <source>
        <dbReference type="EMBL" id="QNP75778.1"/>
    </source>
</evidence>
<dbReference type="KEGG" id="sroi:IAG44_15230"/>
<organism evidence="2 3">
    <name type="scientific">Streptomyces roseirectus</name>
    <dbReference type="NCBI Taxonomy" id="2768066"/>
    <lineage>
        <taxon>Bacteria</taxon>
        <taxon>Bacillati</taxon>
        <taxon>Actinomycetota</taxon>
        <taxon>Actinomycetes</taxon>
        <taxon>Kitasatosporales</taxon>
        <taxon>Streptomycetaceae</taxon>
        <taxon>Streptomyces</taxon>
    </lineage>
</organism>
<dbReference type="PANTHER" id="PTHR40761:SF1">
    <property type="entry name" value="CONSERVED INTEGRAL MEMBRANE ALANINE VALINE AND LEUCINE RICH PROTEIN-RELATED"/>
    <property type="match status" value="1"/>
</dbReference>
<keyword evidence="1" id="KW-1133">Transmembrane helix</keyword>
<name>A0A7H0ISL2_9ACTN</name>
<sequence length="277" mass="27990">MVCALAASVCFGTATVWQAVATRAVVDGGGGDTALLLRALRQWRYLAGLLLDGLGFVFQVLALRAVPIYAVGAALAASLAVTAVVAARMLRVRLSRVEWGAVGVVCAGLGMLALASGAEGSRGGSEILRWGILCAALCVLLLGSLAGRLPERGRAPLLGLGAGFGFGVVEVGVRLIDSLRVPALLTNPSVYALLLGGAAAFLLLTSAIQRGSVTSATAGMILGETLAPAAVGILWLGDHTRPGLTWLALLGFAVAVAGALTLARFGEAPEEVAEAVP</sequence>
<proteinExistence type="predicted"/>
<keyword evidence="1" id="KW-0812">Transmembrane</keyword>
<evidence type="ECO:0000313" key="3">
    <source>
        <dbReference type="Proteomes" id="UP000516052"/>
    </source>
</evidence>
<feature type="transmembrane region" description="Helical" evidence="1">
    <location>
        <begin position="97"/>
        <end position="115"/>
    </location>
</feature>
<feature type="transmembrane region" description="Helical" evidence="1">
    <location>
        <begin position="220"/>
        <end position="237"/>
    </location>
</feature>
<dbReference type="PANTHER" id="PTHR40761">
    <property type="entry name" value="CONSERVED INTEGRAL MEMBRANE ALANINE VALINE AND LEUCINE RICH PROTEIN-RELATED"/>
    <property type="match status" value="1"/>
</dbReference>
<feature type="transmembrane region" description="Helical" evidence="1">
    <location>
        <begin position="68"/>
        <end position="90"/>
    </location>
</feature>
<evidence type="ECO:0000256" key="1">
    <source>
        <dbReference type="SAM" id="Phobius"/>
    </source>
</evidence>
<feature type="transmembrane region" description="Helical" evidence="1">
    <location>
        <begin position="127"/>
        <end position="145"/>
    </location>
</feature>
<feature type="transmembrane region" description="Helical" evidence="1">
    <location>
        <begin position="188"/>
        <end position="208"/>
    </location>
</feature>
<dbReference type="EMBL" id="CP060828">
    <property type="protein sequence ID" value="QNP75778.1"/>
    <property type="molecule type" value="Genomic_DNA"/>
</dbReference>
<dbReference type="AlphaFoldDB" id="A0A7H0ISL2"/>
<keyword evidence="3" id="KW-1185">Reference proteome</keyword>
<accession>A0A7H0ISL2</accession>
<dbReference type="RefSeq" id="WP_187752698.1">
    <property type="nucleotide sequence ID" value="NZ_CP060828.1"/>
</dbReference>
<reference evidence="2 3" key="1">
    <citation type="submission" date="2020-08" db="EMBL/GenBank/DDBJ databases">
        <title>A novel species.</title>
        <authorList>
            <person name="Gao J."/>
        </authorList>
    </citation>
    <scope>NUCLEOTIDE SEQUENCE [LARGE SCALE GENOMIC DNA]</scope>
    <source>
        <strain evidence="2 3">CRXT-G-22</strain>
    </source>
</reference>
<dbReference type="Proteomes" id="UP000516052">
    <property type="component" value="Chromosome"/>
</dbReference>
<protein>
    <submittedName>
        <fullName evidence="2">DMT family transporter</fullName>
    </submittedName>
</protein>
<feature type="transmembrane region" description="Helical" evidence="1">
    <location>
        <begin position="243"/>
        <end position="263"/>
    </location>
</feature>
<dbReference type="InterPro" id="IPR037185">
    <property type="entry name" value="EmrE-like"/>
</dbReference>
<keyword evidence="1" id="KW-0472">Membrane</keyword>